<dbReference type="GeneID" id="20250379"/>
<dbReference type="EMBL" id="KB204066">
    <property type="protein sequence ID" value="ESO82000.1"/>
    <property type="molecule type" value="Genomic_DNA"/>
</dbReference>
<feature type="disulfide bond" evidence="3">
    <location>
        <begin position="161"/>
        <end position="179"/>
    </location>
</feature>
<dbReference type="SMART" id="SM00042">
    <property type="entry name" value="CUB"/>
    <property type="match status" value="1"/>
</dbReference>
<dbReference type="InterPro" id="IPR036055">
    <property type="entry name" value="LDL_receptor-like_sf"/>
</dbReference>
<dbReference type="Gene3D" id="4.10.400.10">
    <property type="entry name" value="Low-density Lipoprotein Receptor"/>
    <property type="match status" value="1"/>
</dbReference>
<feature type="domain" description="CUB" evidence="5">
    <location>
        <begin position="25"/>
        <end position="138"/>
    </location>
</feature>
<evidence type="ECO:0000256" key="2">
    <source>
        <dbReference type="ARBA" id="ARBA00023157"/>
    </source>
</evidence>
<keyword evidence="1" id="KW-0677">Repeat</keyword>
<organism evidence="6 7">
    <name type="scientific">Lottia gigantea</name>
    <name type="common">Giant owl limpet</name>
    <dbReference type="NCBI Taxonomy" id="225164"/>
    <lineage>
        <taxon>Eukaryota</taxon>
        <taxon>Metazoa</taxon>
        <taxon>Spiralia</taxon>
        <taxon>Lophotrochozoa</taxon>
        <taxon>Mollusca</taxon>
        <taxon>Gastropoda</taxon>
        <taxon>Patellogastropoda</taxon>
        <taxon>Lottioidea</taxon>
        <taxon>Lottiidae</taxon>
        <taxon>Lottia</taxon>
    </lineage>
</organism>
<feature type="transmembrane region" description="Helical" evidence="4">
    <location>
        <begin position="7"/>
        <end position="31"/>
    </location>
</feature>
<dbReference type="CTD" id="20250379"/>
<dbReference type="PROSITE" id="PS50068">
    <property type="entry name" value="LDLRA_2"/>
    <property type="match status" value="1"/>
</dbReference>
<dbReference type="SUPFAM" id="SSF49854">
    <property type="entry name" value="Spermadhesin, CUB domain"/>
    <property type="match status" value="1"/>
</dbReference>
<dbReference type="InterPro" id="IPR000859">
    <property type="entry name" value="CUB_dom"/>
</dbReference>
<dbReference type="AlphaFoldDB" id="V3ZI59"/>
<protein>
    <recommendedName>
        <fullName evidence="5">CUB domain-containing protein</fullName>
    </recommendedName>
</protein>
<comment type="caution">
    <text evidence="3">Lacks conserved residue(s) required for the propagation of feature annotation.</text>
</comment>
<sequence>MDITKELLYGFIFLIILIISHVEGCGSFISLTTSSIGSLSSPNYPDPYPNNTRCIWIMEAPSMYQIDIDITFGGQSVNSICLDFIQVRDGSVISNLHVSTCSFLSSHRVRSSGRWLWILFQSDNGGAGAGLFANYTTVYAGSVINNITSPLTECKSYELSCTNKECVSASYLCDGFNDCGCDDADCDEGHCKGLDMTLGIMYVIGSVLGIVVFIGICMGAYIFERVFHWSHIKKTTEKKEDKRGRLEKCCSLK</sequence>
<name>V3ZI59_LOTGI</name>
<dbReference type="STRING" id="225164.V3ZI59"/>
<dbReference type="KEGG" id="lgi:LOTGIDRAFT_237195"/>
<evidence type="ECO:0000256" key="3">
    <source>
        <dbReference type="PROSITE-ProRule" id="PRU00124"/>
    </source>
</evidence>
<feature type="transmembrane region" description="Helical" evidence="4">
    <location>
        <begin position="200"/>
        <end position="223"/>
    </location>
</feature>
<dbReference type="OrthoDB" id="6140291at2759"/>
<dbReference type="HOGENOM" id="CLU_1099561_0_0_1"/>
<keyword evidence="4" id="KW-0812">Transmembrane</keyword>
<dbReference type="Pfam" id="PF00431">
    <property type="entry name" value="CUB"/>
    <property type="match status" value="1"/>
</dbReference>
<keyword evidence="7" id="KW-1185">Reference proteome</keyword>
<dbReference type="Gene3D" id="2.60.120.290">
    <property type="entry name" value="Spermadhesin, CUB domain"/>
    <property type="match status" value="1"/>
</dbReference>
<feature type="disulfide bond" evidence="3">
    <location>
        <begin position="154"/>
        <end position="166"/>
    </location>
</feature>
<dbReference type="Proteomes" id="UP000030746">
    <property type="component" value="Unassembled WGS sequence"/>
</dbReference>
<evidence type="ECO:0000313" key="7">
    <source>
        <dbReference type="Proteomes" id="UP000030746"/>
    </source>
</evidence>
<dbReference type="InterPro" id="IPR035914">
    <property type="entry name" value="Sperma_CUB_dom_sf"/>
</dbReference>
<dbReference type="InterPro" id="IPR002172">
    <property type="entry name" value="LDrepeatLR_classA_rpt"/>
</dbReference>
<keyword evidence="4" id="KW-0472">Membrane</keyword>
<dbReference type="PROSITE" id="PS01180">
    <property type="entry name" value="CUB"/>
    <property type="match status" value="1"/>
</dbReference>
<proteinExistence type="predicted"/>
<evidence type="ECO:0000259" key="5">
    <source>
        <dbReference type="PROSITE" id="PS01180"/>
    </source>
</evidence>
<reference evidence="6 7" key="1">
    <citation type="journal article" date="2013" name="Nature">
        <title>Insights into bilaterian evolution from three spiralian genomes.</title>
        <authorList>
            <person name="Simakov O."/>
            <person name="Marletaz F."/>
            <person name="Cho S.J."/>
            <person name="Edsinger-Gonzales E."/>
            <person name="Havlak P."/>
            <person name="Hellsten U."/>
            <person name="Kuo D.H."/>
            <person name="Larsson T."/>
            <person name="Lv J."/>
            <person name="Arendt D."/>
            <person name="Savage R."/>
            <person name="Osoegawa K."/>
            <person name="de Jong P."/>
            <person name="Grimwood J."/>
            <person name="Chapman J.A."/>
            <person name="Shapiro H."/>
            <person name="Aerts A."/>
            <person name="Otillar R.P."/>
            <person name="Terry A.Y."/>
            <person name="Boore J.L."/>
            <person name="Grigoriev I.V."/>
            <person name="Lindberg D.R."/>
            <person name="Seaver E.C."/>
            <person name="Weisblat D.A."/>
            <person name="Putnam N.H."/>
            <person name="Rokhsar D.S."/>
        </authorList>
    </citation>
    <scope>NUCLEOTIDE SEQUENCE [LARGE SCALE GENOMIC DNA]</scope>
</reference>
<dbReference type="CDD" id="cd00041">
    <property type="entry name" value="CUB"/>
    <property type="match status" value="1"/>
</dbReference>
<keyword evidence="2 3" id="KW-1015">Disulfide bond</keyword>
<evidence type="ECO:0000313" key="6">
    <source>
        <dbReference type="EMBL" id="ESO82000.1"/>
    </source>
</evidence>
<accession>V3ZI59</accession>
<evidence type="ECO:0000256" key="1">
    <source>
        <dbReference type="ARBA" id="ARBA00022737"/>
    </source>
</evidence>
<dbReference type="RefSeq" id="XP_009067304.1">
    <property type="nucleotide sequence ID" value="XM_009069056.1"/>
</dbReference>
<dbReference type="CDD" id="cd00112">
    <property type="entry name" value="LDLa"/>
    <property type="match status" value="1"/>
</dbReference>
<gene>
    <name evidence="6" type="ORF">LOTGIDRAFT_237195</name>
</gene>
<dbReference type="OMA" id="RSYEFEC"/>
<keyword evidence="4" id="KW-1133">Transmembrane helix</keyword>
<evidence type="ECO:0000256" key="4">
    <source>
        <dbReference type="SAM" id="Phobius"/>
    </source>
</evidence>
<dbReference type="PANTHER" id="PTHR24251">
    <property type="entry name" value="OVOCHYMASE-RELATED"/>
    <property type="match status" value="1"/>
</dbReference>